<evidence type="ECO:0000256" key="3">
    <source>
        <dbReference type="ARBA" id="ARBA00022801"/>
    </source>
</evidence>
<dbReference type="SUPFAM" id="SSF53474">
    <property type="entry name" value="alpha/beta-Hydrolases"/>
    <property type="match status" value="1"/>
</dbReference>
<dbReference type="Proteomes" id="UP000093928">
    <property type="component" value="Unassembled WGS sequence"/>
</dbReference>
<dbReference type="EMBL" id="LZLS01000219">
    <property type="protein sequence ID" value="OBK20650.1"/>
    <property type="molecule type" value="Genomic_DNA"/>
</dbReference>
<name>A0A1A3NH31_MYCAS</name>
<proteinExistence type="inferred from homology"/>
<keyword evidence="4" id="KW-1015">Disulfide bond</keyword>
<dbReference type="Gene3D" id="3.40.50.1820">
    <property type="entry name" value="alpha/beta hydrolase"/>
    <property type="match status" value="1"/>
</dbReference>
<keyword evidence="2" id="KW-0719">Serine esterase</keyword>
<dbReference type="InterPro" id="IPR000675">
    <property type="entry name" value="Cutinase/axe"/>
</dbReference>
<dbReference type="PANTHER" id="PTHR33630:SF9">
    <property type="entry name" value="CUTINASE 4"/>
    <property type="match status" value="1"/>
</dbReference>
<accession>A0A1A3NH31</accession>
<evidence type="ECO:0000313" key="5">
    <source>
        <dbReference type="EMBL" id="OBK20650.1"/>
    </source>
</evidence>
<protein>
    <submittedName>
        <fullName evidence="5">Cutinase</fullName>
    </submittedName>
</protein>
<dbReference type="Pfam" id="PF01083">
    <property type="entry name" value="Cutinase"/>
    <property type="match status" value="1"/>
</dbReference>
<dbReference type="PANTHER" id="PTHR33630">
    <property type="entry name" value="CUTINASE RV1984C-RELATED-RELATED"/>
    <property type="match status" value="1"/>
</dbReference>
<keyword evidence="3" id="KW-0378">Hydrolase</keyword>
<dbReference type="GO" id="GO:0052689">
    <property type="term" value="F:carboxylic ester hydrolase activity"/>
    <property type="evidence" value="ECO:0007669"/>
    <property type="project" value="UniProtKB-KW"/>
</dbReference>
<sequence>MVGAFALLFEPAPEAAAAPCPDVEVVFARGSGEPPGVGGVGQSFVDALRARTGARSLEVYPVNYQASTDFSSSDFPLSVIAGIRDAGGHIQSMASNCPNTKQVLGGYSQGAAVAGYVTSAEIPPGVPASAVPQPLAPEIANHVAAVVLFGTPSPEFLSQYGAPQIAIGPLYQPKTIQLCADGDDICNGTGTAPNIAHVSYAVNGMTNQAADFVVGRL</sequence>
<dbReference type="AlphaFoldDB" id="A0A1A3NH31"/>
<comment type="caution">
    <text evidence="5">The sequence shown here is derived from an EMBL/GenBank/DDBJ whole genome shotgun (WGS) entry which is preliminary data.</text>
</comment>
<evidence type="ECO:0000256" key="2">
    <source>
        <dbReference type="ARBA" id="ARBA00022487"/>
    </source>
</evidence>
<evidence type="ECO:0000256" key="1">
    <source>
        <dbReference type="ARBA" id="ARBA00007534"/>
    </source>
</evidence>
<evidence type="ECO:0000313" key="6">
    <source>
        <dbReference type="Proteomes" id="UP000093928"/>
    </source>
</evidence>
<reference evidence="5 6" key="1">
    <citation type="submission" date="2016-06" db="EMBL/GenBank/DDBJ databases">
        <authorList>
            <person name="Kjaerup R.B."/>
            <person name="Dalgaard T.S."/>
            <person name="Juul-Madsen H.R."/>
        </authorList>
    </citation>
    <scope>NUCLEOTIDE SEQUENCE [LARGE SCALE GENOMIC DNA]</scope>
    <source>
        <strain evidence="5 6">1165133.8</strain>
    </source>
</reference>
<organism evidence="5 6">
    <name type="scientific">Mycobacterium asiaticum</name>
    <dbReference type="NCBI Taxonomy" id="1790"/>
    <lineage>
        <taxon>Bacteria</taxon>
        <taxon>Bacillati</taxon>
        <taxon>Actinomycetota</taxon>
        <taxon>Actinomycetes</taxon>
        <taxon>Mycobacteriales</taxon>
        <taxon>Mycobacteriaceae</taxon>
        <taxon>Mycobacterium</taxon>
    </lineage>
</organism>
<gene>
    <name evidence="5" type="ORF">A5634_12235</name>
</gene>
<comment type="similarity">
    <text evidence="1">Belongs to the cutinase family.</text>
</comment>
<evidence type="ECO:0000256" key="4">
    <source>
        <dbReference type="ARBA" id="ARBA00023157"/>
    </source>
</evidence>
<dbReference type="SMART" id="SM01110">
    <property type="entry name" value="Cutinase"/>
    <property type="match status" value="1"/>
</dbReference>
<dbReference type="InterPro" id="IPR029058">
    <property type="entry name" value="AB_hydrolase_fold"/>
</dbReference>